<dbReference type="Pfam" id="PF01595">
    <property type="entry name" value="CNNM"/>
    <property type="match status" value="1"/>
</dbReference>
<reference evidence="5" key="1">
    <citation type="submission" date="2023-10" db="EMBL/GenBank/DDBJ databases">
        <authorList>
            <person name="Chen Y."/>
            <person name="Shah S."/>
            <person name="Dougan E. K."/>
            <person name="Thang M."/>
            <person name="Chan C."/>
        </authorList>
    </citation>
    <scope>NUCLEOTIDE SEQUENCE [LARGE SCALE GENOMIC DNA]</scope>
</reference>
<comment type="caution">
    <text evidence="5">The sequence shown here is derived from an EMBL/GenBank/DDBJ whole genome shotgun (WGS) entry which is preliminary data.</text>
</comment>
<feature type="transmembrane region" description="Helical" evidence="3">
    <location>
        <begin position="159"/>
        <end position="183"/>
    </location>
</feature>
<feature type="non-terminal residue" evidence="5">
    <location>
        <position position="1"/>
    </location>
</feature>
<proteinExistence type="predicted"/>
<dbReference type="Gene3D" id="3.10.580.10">
    <property type="entry name" value="CBS-domain"/>
    <property type="match status" value="1"/>
</dbReference>
<protein>
    <recommendedName>
        <fullName evidence="4">CNNM transmembrane domain-containing protein</fullName>
    </recommendedName>
</protein>
<dbReference type="InterPro" id="IPR046342">
    <property type="entry name" value="CBS_dom_sf"/>
</dbReference>
<dbReference type="PROSITE" id="PS51846">
    <property type="entry name" value="CNNM"/>
    <property type="match status" value="1"/>
</dbReference>
<dbReference type="EMBL" id="CAUYUJ010014879">
    <property type="protein sequence ID" value="CAK0847174.1"/>
    <property type="molecule type" value="Genomic_DNA"/>
</dbReference>
<organism evidence="5 6">
    <name type="scientific">Prorocentrum cordatum</name>
    <dbReference type="NCBI Taxonomy" id="2364126"/>
    <lineage>
        <taxon>Eukaryota</taxon>
        <taxon>Sar</taxon>
        <taxon>Alveolata</taxon>
        <taxon>Dinophyceae</taxon>
        <taxon>Prorocentrales</taxon>
        <taxon>Prorocentraceae</taxon>
        <taxon>Prorocentrum</taxon>
    </lineage>
</organism>
<dbReference type="PANTHER" id="PTHR12064">
    <property type="entry name" value="METAL TRANSPORTER CNNM"/>
    <property type="match status" value="1"/>
</dbReference>
<accession>A0ABN9TPP5</accession>
<dbReference type="InterPro" id="IPR002550">
    <property type="entry name" value="CNNM"/>
</dbReference>
<feature type="compositionally biased region" description="Basic and acidic residues" evidence="2">
    <location>
        <begin position="1"/>
        <end position="14"/>
    </location>
</feature>
<evidence type="ECO:0000256" key="2">
    <source>
        <dbReference type="SAM" id="MobiDB-lite"/>
    </source>
</evidence>
<feature type="transmembrane region" description="Helical" evidence="3">
    <location>
        <begin position="195"/>
        <end position="219"/>
    </location>
</feature>
<dbReference type="SUPFAM" id="SSF54631">
    <property type="entry name" value="CBS-domain pair"/>
    <property type="match status" value="1"/>
</dbReference>
<sequence>GAPRRPEIGWESHQARPKWSQEGRNSPQEAFVRERLKTAQASPHIAQVVTLQGLTRVSRQTAAAMSDASADPPPGYAWVVLVVLTMLSGMFSGLNLGLMSLTVEDLNIVINSGEDQNEVAFAKQILPLRKHGNLLLCTLLIGNTLVNVMLAVITDPIWVFLFGTGTVGSIFALALPSALIVVFGEIVPQSVCSRYALLVGARTLPITYIFVAITFVLAYPISKILDRLLGDEIGGVYTRKGLLQLVKLSAEDPSHAHSSGLNQEDAKVLTGALTFQDRTVRQVMTPISQVFSLPKDAVLDRDTFLAILQKGHTRIPVYDGEPTNIFAILNVKFLLGIGFERKMTLASVIQDFRAENPRAFQARRVVAETKCDVALGECKRERVHILVVTETRSTAGDSDCSDNTGTGPAIGIMSIEDVIEEILQDEIVDATDEYVDHTQKLNTRRVDATTVLQKLPGMR</sequence>
<evidence type="ECO:0000259" key="4">
    <source>
        <dbReference type="PROSITE" id="PS51846"/>
    </source>
</evidence>
<feature type="transmembrane region" description="Helical" evidence="3">
    <location>
        <begin position="133"/>
        <end position="153"/>
    </location>
</feature>
<name>A0ABN9TPP5_9DINO</name>
<dbReference type="InterPro" id="IPR045095">
    <property type="entry name" value="ACDP"/>
</dbReference>
<dbReference type="PANTHER" id="PTHR12064:SF94">
    <property type="entry name" value="UNEXTENDED PROTEIN"/>
    <property type="match status" value="1"/>
</dbReference>
<feature type="transmembrane region" description="Helical" evidence="3">
    <location>
        <begin position="75"/>
        <end position="98"/>
    </location>
</feature>
<keyword evidence="6" id="KW-1185">Reference proteome</keyword>
<keyword evidence="1 3" id="KW-1133">Transmembrane helix</keyword>
<keyword evidence="1 3" id="KW-0812">Transmembrane</keyword>
<evidence type="ECO:0000313" key="6">
    <source>
        <dbReference type="Proteomes" id="UP001189429"/>
    </source>
</evidence>
<feature type="region of interest" description="Disordered" evidence="2">
    <location>
        <begin position="1"/>
        <end position="27"/>
    </location>
</feature>
<dbReference type="Proteomes" id="UP001189429">
    <property type="component" value="Unassembled WGS sequence"/>
</dbReference>
<evidence type="ECO:0000313" key="5">
    <source>
        <dbReference type="EMBL" id="CAK0847174.1"/>
    </source>
</evidence>
<evidence type="ECO:0000256" key="1">
    <source>
        <dbReference type="PROSITE-ProRule" id="PRU01193"/>
    </source>
</evidence>
<gene>
    <name evidence="5" type="ORF">PCOR1329_LOCUS40456</name>
</gene>
<evidence type="ECO:0000256" key="3">
    <source>
        <dbReference type="SAM" id="Phobius"/>
    </source>
</evidence>
<feature type="domain" description="CNNM transmembrane" evidence="4">
    <location>
        <begin position="70"/>
        <end position="265"/>
    </location>
</feature>
<keyword evidence="1 3" id="KW-0472">Membrane</keyword>